<keyword evidence="3" id="KW-1185">Reference proteome</keyword>
<name>U7QKN7_9CYAN</name>
<accession>U7QKN7</accession>
<gene>
    <name evidence="2" type="ORF">M595_1672</name>
</gene>
<dbReference type="Proteomes" id="UP000017127">
    <property type="component" value="Unassembled WGS sequence"/>
</dbReference>
<reference evidence="2 3" key="1">
    <citation type="journal article" date="2013" name="Front. Microbiol.">
        <title>Comparative genomic analyses of the cyanobacterium, Lyngbya aestuarii BL J, a powerful hydrogen producer.</title>
        <authorList>
            <person name="Kothari A."/>
            <person name="Vaughn M."/>
            <person name="Garcia-Pichel F."/>
        </authorList>
    </citation>
    <scope>NUCLEOTIDE SEQUENCE [LARGE SCALE GENOMIC DNA]</scope>
    <source>
        <strain evidence="2 3">BL J</strain>
    </source>
</reference>
<proteinExistence type="predicted"/>
<keyword evidence="1" id="KW-0732">Signal</keyword>
<dbReference type="RefSeq" id="WP_023065470.1">
    <property type="nucleotide sequence ID" value="NZ_AUZM01000011.1"/>
</dbReference>
<dbReference type="OrthoDB" id="454223at2"/>
<organism evidence="2 3">
    <name type="scientific">Lyngbya aestuarii BL J</name>
    <dbReference type="NCBI Taxonomy" id="1348334"/>
    <lineage>
        <taxon>Bacteria</taxon>
        <taxon>Bacillati</taxon>
        <taxon>Cyanobacteriota</taxon>
        <taxon>Cyanophyceae</taxon>
        <taxon>Oscillatoriophycideae</taxon>
        <taxon>Oscillatoriales</taxon>
        <taxon>Microcoleaceae</taxon>
        <taxon>Lyngbya</taxon>
    </lineage>
</organism>
<sequence length="268" mass="29307">MLKQLQQRFNLVLTSIPVLTTLTVTASPSIAATFASSDSIAFLYEFSQTPLSVETLADTETFAFASQGSVDANADADAIFQQTLIPYAENYSSAIASGEGKEYLGIANSEAAVIGRNFFIEAGSTFSFDFVSVFDLETSIDNPLGEAAIAEGNISFFLFDDSTENIIDYFTISGKLKTAGDGDFLEVQQSSNFLIQDFEFQDFEGNQEFIYAVYLGQYFSQEFSEDTSLTLVEVKTNSVIVKAPEPSSFVAFFIFGVTGMALRKRKQS</sequence>
<dbReference type="EMBL" id="AUZM01000011">
    <property type="protein sequence ID" value="ERT08428.1"/>
    <property type="molecule type" value="Genomic_DNA"/>
</dbReference>
<evidence type="ECO:0000313" key="2">
    <source>
        <dbReference type="EMBL" id="ERT08428.1"/>
    </source>
</evidence>
<dbReference type="AlphaFoldDB" id="U7QKN7"/>
<dbReference type="NCBIfam" id="TIGR02595">
    <property type="entry name" value="PEP_CTERM"/>
    <property type="match status" value="1"/>
</dbReference>
<feature type="chain" id="PRO_5004686311" evidence="1">
    <location>
        <begin position="27"/>
        <end position="268"/>
    </location>
</feature>
<evidence type="ECO:0000256" key="1">
    <source>
        <dbReference type="SAM" id="SignalP"/>
    </source>
</evidence>
<feature type="signal peptide" evidence="1">
    <location>
        <begin position="1"/>
        <end position="26"/>
    </location>
</feature>
<comment type="caution">
    <text evidence="2">The sequence shown here is derived from an EMBL/GenBank/DDBJ whole genome shotgun (WGS) entry which is preliminary data.</text>
</comment>
<protein>
    <submittedName>
        <fullName evidence="2">PEP-CTERM-sorting domain protein</fullName>
    </submittedName>
</protein>
<dbReference type="InterPro" id="IPR013424">
    <property type="entry name" value="Ice-binding_C"/>
</dbReference>
<evidence type="ECO:0000313" key="3">
    <source>
        <dbReference type="Proteomes" id="UP000017127"/>
    </source>
</evidence>